<comment type="caution">
    <text evidence="1">The sequence shown here is derived from an EMBL/GenBank/DDBJ whole genome shotgun (WGS) entry which is preliminary data.</text>
</comment>
<sequence length="210" mass="24276">MENFQDKLNELKNQIKGRKIQTDTSGILLFKDFLSKMEEWNNVIGFPQDWLNKISRQHDLLNIVGIIAPDLLKNVISLNDFRNNNPQNGDTFNLSSARSLDAGLIHALFCWDFFKNNSVFDKFKNLPNPYDSIKALYITGHYVDKSEPTKITIDSKFDVKKQTDFRLPSLDYAFLDYIDSVCERNGGSAGIPNQEKTNQLWEEFQKKKSN</sequence>
<reference evidence="1" key="1">
    <citation type="submission" date="2021-11" db="EMBL/GenBank/DDBJ databases">
        <title>Description of novel Flavobacterium species.</title>
        <authorList>
            <person name="Saticioglu I.B."/>
            <person name="Ay H."/>
            <person name="Altun S."/>
            <person name="Duman M."/>
        </authorList>
    </citation>
    <scope>NUCLEOTIDE SEQUENCE</scope>
    <source>
        <strain evidence="1">F-30</strain>
    </source>
</reference>
<dbReference type="Proteomes" id="UP001430679">
    <property type="component" value="Unassembled WGS sequence"/>
</dbReference>
<organism evidence="1 2">
    <name type="scientific">Flavobacterium piscisymbiosum</name>
    <dbReference type="NCBI Taxonomy" id="2893753"/>
    <lineage>
        <taxon>Bacteria</taxon>
        <taxon>Pseudomonadati</taxon>
        <taxon>Bacteroidota</taxon>
        <taxon>Flavobacteriia</taxon>
        <taxon>Flavobacteriales</taxon>
        <taxon>Flavobacteriaceae</taxon>
        <taxon>Flavobacterium</taxon>
    </lineage>
</organism>
<keyword evidence="2" id="KW-1185">Reference proteome</keyword>
<name>A0ABS8MLK4_9FLAO</name>
<protein>
    <submittedName>
        <fullName evidence="1">Uncharacterized protein</fullName>
    </submittedName>
</protein>
<proteinExistence type="predicted"/>
<dbReference type="EMBL" id="JAJJMM010000001">
    <property type="protein sequence ID" value="MCC9066381.1"/>
    <property type="molecule type" value="Genomic_DNA"/>
</dbReference>
<dbReference type="RefSeq" id="WP_230040288.1">
    <property type="nucleotide sequence ID" value="NZ_JAJJMM010000001.1"/>
</dbReference>
<accession>A0ABS8MLK4</accession>
<evidence type="ECO:0000313" key="1">
    <source>
        <dbReference type="EMBL" id="MCC9066381.1"/>
    </source>
</evidence>
<gene>
    <name evidence="1" type="ORF">LNP81_25610</name>
</gene>
<evidence type="ECO:0000313" key="2">
    <source>
        <dbReference type="Proteomes" id="UP001430679"/>
    </source>
</evidence>